<dbReference type="InParanoid" id="F0ZZS3"/>
<name>F0ZZS3_DICPU</name>
<evidence type="ECO:0000256" key="1">
    <source>
        <dbReference type="SAM" id="MobiDB-lite"/>
    </source>
</evidence>
<evidence type="ECO:0000313" key="3">
    <source>
        <dbReference type="Proteomes" id="UP000001064"/>
    </source>
</evidence>
<dbReference type="EMBL" id="GL871320">
    <property type="protein sequence ID" value="EGC30549.1"/>
    <property type="molecule type" value="Genomic_DNA"/>
</dbReference>
<protein>
    <submittedName>
        <fullName evidence="2">Expressed protein</fullName>
    </submittedName>
</protein>
<dbReference type="VEuPathDB" id="AmoebaDB:DICPUDRAFT_92959"/>
<sequence length="61" mass="6894">MFRNCKINESDASRPKPSHSKVEIDAIPSKVYIDPYVFQARNIGSQQLQNDRGMVNNGNTI</sequence>
<proteinExistence type="predicted"/>
<keyword evidence="3" id="KW-1185">Reference proteome</keyword>
<dbReference type="KEGG" id="dpp:DICPUDRAFT_92959"/>
<dbReference type="AlphaFoldDB" id="F0ZZS3"/>
<gene>
    <name evidence="2" type="ORF">DICPUDRAFT_92959</name>
</gene>
<reference evidence="3" key="1">
    <citation type="journal article" date="2011" name="Genome Biol.">
        <title>Comparative genomics of the social amoebae Dictyostelium discoideum and Dictyostelium purpureum.</title>
        <authorList>
            <consortium name="US DOE Joint Genome Institute (JGI-PGF)"/>
            <person name="Sucgang R."/>
            <person name="Kuo A."/>
            <person name="Tian X."/>
            <person name="Salerno W."/>
            <person name="Parikh A."/>
            <person name="Feasley C.L."/>
            <person name="Dalin E."/>
            <person name="Tu H."/>
            <person name="Huang E."/>
            <person name="Barry K."/>
            <person name="Lindquist E."/>
            <person name="Shapiro H."/>
            <person name="Bruce D."/>
            <person name="Schmutz J."/>
            <person name="Salamov A."/>
            <person name="Fey P."/>
            <person name="Gaudet P."/>
            <person name="Anjard C."/>
            <person name="Babu M.M."/>
            <person name="Basu S."/>
            <person name="Bushmanova Y."/>
            <person name="van der Wel H."/>
            <person name="Katoh-Kurasawa M."/>
            <person name="Dinh C."/>
            <person name="Coutinho P.M."/>
            <person name="Saito T."/>
            <person name="Elias M."/>
            <person name="Schaap P."/>
            <person name="Kay R.R."/>
            <person name="Henrissat B."/>
            <person name="Eichinger L."/>
            <person name="Rivero F."/>
            <person name="Putnam N.H."/>
            <person name="West C.M."/>
            <person name="Loomis W.F."/>
            <person name="Chisholm R.L."/>
            <person name="Shaulsky G."/>
            <person name="Strassmann J.E."/>
            <person name="Queller D.C."/>
            <person name="Kuspa A."/>
            <person name="Grigoriev I.V."/>
        </authorList>
    </citation>
    <scope>NUCLEOTIDE SEQUENCE [LARGE SCALE GENOMIC DNA]</scope>
    <source>
        <strain evidence="3">QSDP1</strain>
    </source>
</reference>
<dbReference type="Proteomes" id="UP000001064">
    <property type="component" value="Unassembled WGS sequence"/>
</dbReference>
<feature type="region of interest" description="Disordered" evidence="1">
    <location>
        <begin position="1"/>
        <end position="21"/>
    </location>
</feature>
<organism evidence="2 3">
    <name type="scientific">Dictyostelium purpureum</name>
    <name type="common">Slime mold</name>
    <dbReference type="NCBI Taxonomy" id="5786"/>
    <lineage>
        <taxon>Eukaryota</taxon>
        <taxon>Amoebozoa</taxon>
        <taxon>Evosea</taxon>
        <taxon>Eumycetozoa</taxon>
        <taxon>Dictyostelia</taxon>
        <taxon>Dictyosteliales</taxon>
        <taxon>Dictyosteliaceae</taxon>
        <taxon>Dictyostelium</taxon>
    </lineage>
</organism>
<dbReference type="RefSeq" id="XP_003292916.1">
    <property type="nucleotide sequence ID" value="XM_003292868.1"/>
</dbReference>
<accession>F0ZZS3</accession>
<evidence type="ECO:0000313" key="2">
    <source>
        <dbReference type="EMBL" id="EGC30549.1"/>
    </source>
</evidence>
<dbReference type="GeneID" id="10510319"/>